<evidence type="ECO:0000256" key="4">
    <source>
        <dbReference type="ARBA" id="ARBA00023015"/>
    </source>
</evidence>
<dbReference type="InterPro" id="IPR039853">
    <property type="entry name" value="Pinin"/>
</dbReference>
<keyword evidence="11" id="KW-1185">Reference proteome</keyword>
<evidence type="ECO:0000256" key="5">
    <source>
        <dbReference type="ARBA" id="ARBA00023163"/>
    </source>
</evidence>
<keyword evidence="5" id="KW-0804">Transcription</keyword>
<evidence type="ECO:0000256" key="6">
    <source>
        <dbReference type="ARBA" id="ARBA00023187"/>
    </source>
</evidence>
<keyword evidence="3" id="KW-0507">mRNA processing</keyword>
<evidence type="ECO:0000259" key="9">
    <source>
        <dbReference type="Pfam" id="PF04696"/>
    </source>
</evidence>
<evidence type="ECO:0000313" key="11">
    <source>
        <dbReference type="Proteomes" id="UP000749646"/>
    </source>
</evidence>
<dbReference type="InterPro" id="IPR006786">
    <property type="entry name" value="Pinin_SDK_MemA"/>
</dbReference>
<evidence type="ECO:0000256" key="8">
    <source>
        <dbReference type="SAM" id="MobiDB-lite"/>
    </source>
</evidence>
<name>A0A9P6SVX3_9FUNG</name>
<keyword evidence="6" id="KW-0508">mRNA splicing</keyword>
<accession>A0A9P6SVX3</accession>
<dbReference type="EMBL" id="JAAAHW010000019">
    <property type="protein sequence ID" value="KAG0007045.1"/>
    <property type="molecule type" value="Genomic_DNA"/>
</dbReference>
<feature type="region of interest" description="Disordered" evidence="8">
    <location>
        <begin position="1"/>
        <end position="139"/>
    </location>
</feature>
<evidence type="ECO:0000256" key="3">
    <source>
        <dbReference type="ARBA" id="ARBA00022664"/>
    </source>
</evidence>
<feature type="region of interest" description="Disordered" evidence="8">
    <location>
        <begin position="262"/>
        <end position="309"/>
    </location>
</feature>
<keyword evidence="7" id="KW-0539">Nucleus</keyword>
<proteinExistence type="inferred from homology"/>
<dbReference type="Pfam" id="PF04696">
    <property type="entry name" value="Pinin_SDK_memA"/>
    <property type="match status" value="1"/>
</dbReference>
<sequence>MEAGITTSESVAATAGDNSTSAGQDETETNEGGNEDVNIDEDRDRTKRARTSLNPVEDKRGRRMMGMILGTLTQFKKQESFASGEAKSSGMASREALQERVREKLRKEQELNAELRKKEKEEREERLKQQQANRQAVRRPNQRRNLIQWENGYLVTETRPRLRYMPKVMNDELRRKHEAQIQETGEGAPQARAAVSETATAAESITTSVSDPRAESAAGMDLDVEDVAMEVVVDVKDVKDIGDAKNIKVNETPASIEFAVNDPALRAPTVDSDEKGTEGTDQVEDASKGLEPAVQFNVDDSENNIPSVV</sequence>
<comment type="caution">
    <text evidence="10">The sequence shown here is derived from an EMBL/GenBank/DDBJ whole genome shotgun (WGS) entry which is preliminary data.</text>
</comment>
<feature type="domain" description="Pinin/SDK/MemA protein" evidence="9">
    <location>
        <begin position="57"/>
        <end position="181"/>
    </location>
</feature>
<organism evidence="10 11">
    <name type="scientific">Modicella reniformis</name>
    <dbReference type="NCBI Taxonomy" id="1440133"/>
    <lineage>
        <taxon>Eukaryota</taxon>
        <taxon>Fungi</taxon>
        <taxon>Fungi incertae sedis</taxon>
        <taxon>Mucoromycota</taxon>
        <taxon>Mortierellomycotina</taxon>
        <taxon>Mortierellomycetes</taxon>
        <taxon>Mortierellales</taxon>
        <taxon>Mortierellaceae</taxon>
        <taxon>Modicella</taxon>
    </lineage>
</organism>
<gene>
    <name evidence="10" type="ORF">BGZ65_011066</name>
</gene>
<feature type="compositionally biased region" description="Polar residues" evidence="8">
    <location>
        <begin position="1"/>
        <end position="24"/>
    </location>
</feature>
<dbReference type="OrthoDB" id="330772at2759"/>
<dbReference type="PANTHER" id="PTHR12707:SF0">
    <property type="entry name" value="PININ"/>
    <property type="match status" value="1"/>
</dbReference>
<dbReference type="PANTHER" id="PTHR12707">
    <property type="entry name" value="PINN"/>
    <property type="match status" value="1"/>
</dbReference>
<protein>
    <recommendedName>
        <fullName evidence="9">Pinin/SDK/MemA protein domain-containing protein</fullName>
    </recommendedName>
</protein>
<keyword evidence="4" id="KW-0805">Transcription regulation</keyword>
<evidence type="ECO:0000256" key="1">
    <source>
        <dbReference type="ARBA" id="ARBA00004123"/>
    </source>
</evidence>
<evidence type="ECO:0000256" key="2">
    <source>
        <dbReference type="ARBA" id="ARBA00010386"/>
    </source>
</evidence>
<dbReference type="GO" id="GO:0008380">
    <property type="term" value="P:RNA splicing"/>
    <property type="evidence" value="ECO:0007669"/>
    <property type="project" value="UniProtKB-KW"/>
</dbReference>
<dbReference type="GO" id="GO:0071013">
    <property type="term" value="C:catalytic step 2 spliceosome"/>
    <property type="evidence" value="ECO:0007669"/>
    <property type="project" value="TreeGrafter"/>
</dbReference>
<feature type="compositionally biased region" description="Acidic residues" evidence="8">
    <location>
        <begin position="25"/>
        <end position="39"/>
    </location>
</feature>
<feature type="compositionally biased region" description="Basic and acidic residues" evidence="8">
    <location>
        <begin position="96"/>
        <end position="128"/>
    </location>
</feature>
<comment type="similarity">
    <text evidence="2">Belongs to the pinin family.</text>
</comment>
<reference evidence="10" key="1">
    <citation type="journal article" date="2020" name="Fungal Divers.">
        <title>Resolving the Mortierellaceae phylogeny through synthesis of multi-gene phylogenetics and phylogenomics.</title>
        <authorList>
            <person name="Vandepol N."/>
            <person name="Liber J."/>
            <person name="Desiro A."/>
            <person name="Na H."/>
            <person name="Kennedy M."/>
            <person name="Barry K."/>
            <person name="Grigoriev I.V."/>
            <person name="Miller A.N."/>
            <person name="O'Donnell K."/>
            <person name="Stajich J.E."/>
            <person name="Bonito G."/>
        </authorList>
    </citation>
    <scope>NUCLEOTIDE SEQUENCE</scope>
    <source>
        <strain evidence="10">MES-2147</strain>
    </source>
</reference>
<comment type="subcellular location">
    <subcellularLocation>
        <location evidence="1">Nucleus</location>
    </subcellularLocation>
</comment>
<dbReference type="AlphaFoldDB" id="A0A9P6SVX3"/>
<evidence type="ECO:0000313" key="10">
    <source>
        <dbReference type="EMBL" id="KAG0007045.1"/>
    </source>
</evidence>
<dbReference type="GO" id="GO:0006397">
    <property type="term" value="P:mRNA processing"/>
    <property type="evidence" value="ECO:0007669"/>
    <property type="project" value="UniProtKB-KW"/>
</dbReference>
<evidence type="ECO:0000256" key="7">
    <source>
        <dbReference type="ARBA" id="ARBA00023242"/>
    </source>
</evidence>
<dbReference type="Proteomes" id="UP000749646">
    <property type="component" value="Unassembled WGS sequence"/>
</dbReference>